<evidence type="ECO:0000313" key="6">
    <source>
        <dbReference type="RefSeq" id="XP_033354721.1"/>
    </source>
</evidence>
<dbReference type="SMART" id="SM00233">
    <property type="entry name" value="PH"/>
    <property type="match status" value="1"/>
</dbReference>
<feature type="domain" description="PH" evidence="2">
    <location>
        <begin position="156"/>
        <end position="261"/>
    </location>
</feature>
<evidence type="ECO:0000313" key="3">
    <source>
        <dbReference type="Proteomes" id="UP000504631"/>
    </source>
</evidence>
<reference evidence="4 5" key="1">
    <citation type="submission" date="2025-04" db="UniProtKB">
        <authorList>
            <consortium name="RefSeq"/>
        </authorList>
    </citation>
    <scope>IDENTIFICATION</scope>
    <source>
        <tissue evidence="4 5">Muscle</tissue>
    </source>
</reference>
<dbReference type="PROSITE" id="PS50003">
    <property type="entry name" value="PH_DOMAIN"/>
    <property type="match status" value="1"/>
</dbReference>
<keyword evidence="3" id="KW-1185">Reference proteome</keyword>
<sequence length="785" mass="89446">MGLNAELTAILRDVVQFLECLHDVKLPLKLENIRDNLLVRSKDTLTMFVIERIGRPASPEPYLNMNATGSKGLMAATLKTETELQEYVGAEEYHEMQKPQQQQDYYETFQGVESTNNTIVLSTHETIDNIQSKGEEVENTLMDIYANFSATETKSKCKMCGPLYRKEGKKLFVFEQYRACWVGLVGLHLLIYGNDRDNRPCTILPIQGYMARAAPNAIPRDQRRSESTFEIFRPGNRTFQFSAKTRKDMEQWVTKICELGGEKNDYKETTKQMDTNIVANGATKQPNDQEDSSCRQELPDKSSTDPIVDRSNEDTNEGRGLDDSHESANISIPSPATGPSEAIVSISSRPHSSTPPPLPARISRKLPIPSPQHSSYELPDEEEDDIYHKIEDFRETIQYANVKNKHESDEKGKKGNFEIVTKKSVGSRNELTYDDTIDNIAALKDKVVDEQSKFLSYDHGETVIRNSKSIKVRTTEKVEESAKSPQKKSFLDRVRSKKESPRKIEKKTKHKTAISPSQPPAPLSQLSLSLANNHESSSYYDDVSELINVEQEINRFEEEQSEYTCPPPPRPIYVKPPIIENVTDADEFYDDVAYRDKSHQTCSMNLQQITKKSNLFHNLVRTDADRPAFCENLDVSQQSFEDNEHYKMPRPESHYPRCLPVDQQVDDLYDDVAILAEFTARQKEVLHNRDNENATRSQISPEKKAWNRFVSGKRSKTVDSTVTETNSRVLNETEDSSDDFGEQHNTSRMNTFQKLISRMENSLGKAPSRTTSSILLNKTNLTKYV</sequence>
<dbReference type="RefSeq" id="XP_033354720.1">
    <property type="nucleotide sequence ID" value="XM_033498829.1"/>
</dbReference>
<feature type="region of interest" description="Disordered" evidence="1">
    <location>
        <begin position="475"/>
        <end position="524"/>
    </location>
</feature>
<name>A0A6J3KS80_9HYME</name>
<dbReference type="SUPFAM" id="SSF50729">
    <property type="entry name" value="PH domain-like"/>
    <property type="match status" value="1"/>
</dbReference>
<accession>A0A6J3KS80</accession>
<evidence type="ECO:0000313" key="4">
    <source>
        <dbReference type="RefSeq" id="XP_033354719.1"/>
    </source>
</evidence>
<protein>
    <submittedName>
        <fullName evidence="4 5">Uncharacterized protein LOC117236135 isoform X1</fullName>
    </submittedName>
</protein>
<feature type="region of interest" description="Disordered" evidence="1">
    <location>
        <begin position="281"/>
        <end position="386"/>
    </location>
</feature>
<dbReference type="GeneID" id="117236135"/>
<dbReference type="Pfam" id="PF00169">
    <property type="entry name" value="PH"/>
    <property type="match status" value="1"/>
</dbReference>
<evidence type="ECO:0000313" key="7">
    <source>
        <dbReference type="RefSeq" id="XP_033354723.1"/>
    </source>
</evidence>
<dbReference type="InterPro" id="IPR001849">
    <property type="entry name" value="PH_domain"/>
</dbReference>
<organism evidence="3 4">
    <name type="scientific">Bombus vosnesenskii</name>
    <dbReference type="NCBI Taxonomy" id="207650"/>
    <lineage>
        <taxon>Eukaryota</taxon>
        <taxon>Metazoa</taxon>
        <taxon>Ecdysozoa</taxon>
        <taxon>Arthropoda</taxon>
        <taxon>Hexapoda</taxon>
        <taxon>Insecta</taxon>
        <taxon>Pterygota</taxon>
        <taxon>Neoptera</taxon>
        <taxon>Endopterygota</taxon>
        <taxon>Hymenoptera</taxon>
        <taxon>Apocrita</taxon>
        <taxon>Aculeata</taxon>
        <taxon>Apoidea</taxon>
        <taxon>Anthophila</taxon>
        <taxon>Apidae</taxon>
        <taxon>Bombus</taxon>
        <taxon>Pyrobombus</taxon>
    </lineage>
</organism>
<dbReference type="KEGG" id="bvk:117236135"/>
<evidence type="ECO:0000259" key="2">
    <source>
        <dbReference type="PROSITE" id="PS50003"/>
    </source>
</evidence>
<dbReference type="RefSeq" id="XP_033354719.1">
    <property type="nucleotide sequence ID" value="XM_033498828.1"/>
</dbReference>
<feature type="region of interest" description="Disordered" evidence="1">
    <location>
        <begin position="401"/>
        <end position="425"/>
    </location>
</feature>
<feature type="compositionally biased region" description="Basic and acidic residues" evidence="1">
    <location>
        <begin position="489"/>
        <end position="503"/>
    </location>
</feature>
<feature type="compositionally biased region" description="Basic and acidic residues" evidence="1">
    <location>
        <begin position="292"/>
        <end position="326"/>
    </location>
</feature>
<feature type="compositionally biased region" description="Basic and acidic residues" evidence="1">
    <location>
        <begin position="404"/>
        <end position="416"/>
    </location>
</feature>
<proteinExistence type="predicted"/>
<dbReference type="RefSeq" id="XP_033354721.1">
    <property type="nucleotide sequence ID" value="XM_033498830.1"/>
</dbReference>
<gene>
    <name evidence="4 5 6 7" type="primary">LOC117236135</name>
</gene>
<dbReference type="AlphaFoldDB" id="A0A6J3KS80"/>
<dbReference type="InterPro" id="IPR011993">
    <property type="entry name" value="PH-like_dom_sf"/>
</dbReference>
<dbReference type="Proteomes" id="UP000504631">
    <property type="component" value="Unplaced"/>
</dbReference>
<dbReference type="RefSeq" id="XP_033354723.1">
    <property type="nucleotide sequence ID" value="XM_033498832.1"/>
</dbReference>
<dbReference type="Gene3D" id="2.30.29.30">
    <property type="entry name" value="Pleckstrin-homology domain (PH domain)/Phosphotyrosine-binding domain (PTB)"/>
    <property type="match status" value="1"/>
</dbReference>
<evidence type="ECO:0000313" key="5">
    <source>
        <dbReference type="RefSeq" id="XP_033354720.1"/>
    </source>
</evidence>
<evidence type="ECO:0000256" key="1">
    <source>
        <dbReference type="SAM" id="MobiDB-lite"/>
    </source>
</evidence>